<organism evidence="7 8">
    <name type="scientific">Skermanella stibiiresistens SB22</name>
    <dbReference type="NCBI Taxonomy" id="1385369"/>
    <lineage>
        <taxon>Bacteria</taxon>
        <taxon>Pseudomonadati</taxon>
        <taxon>Pseudomonadota</taxon>
        <taxon>Alphaproteobacteria</taxon>
        <taxon>Rhodospirillales</taxon>
        <taxon>Azospirillaceae</taxon>
        <taxon>Skermanella</taxon>
    </lineage>
</organism>
<feature type="binding site" evidence="4">
    <location>
        <position position="93"/>
    </location>
    <ligand>
        <name>NAD(+)</name>
        <dbReference type="ChEBI" id="CHEBI:57540"/>
    </ligand>
</feature>
<dbReference type="InterPro" id="IPR006108">
    <property type="entry name" value="3HC_DH_C"/>
</dbReference>
<protein>
    <submittedName>
        <fullName evidence="7">3-hydroxybutyryl-CoA dehydrogenase</fullName>
    </submittedName>
</protein>
<dbReference type="GO" id="GO:0006631">
    <property type="term" value="P:fatty acid metabolic process"/>
    <property type="evidence" value="ECO:0007669"/>
    <property type="project" value="InterPro"/>
</dbReference>
<keyword evidence="4" id="KW-0520">NAD</keyword>
<dbReference type="OrthoDB" id="9803287at2"/>
<evidence type="ECO:0000256" key="2">
    <source>
        <dbReference type="ARBA" id="ARBA00023002"/>
    </source>
</evidence>
<feature type="binding site" evidence="4">
    <location>
        <begin position="8"/>
        <end position="13"/>
    </location>
    <ligand>
        <name>NAD(+)</name>
        <dbReference type="ChEBI" id="CHEBI:57540"/>
    </ligand>
</feature>
<dbReference type="PIRSF" id="PIRSF000105">
    <property type="entry name" value="HCDH"/>
    <property type="match status" value="1"/>
</dbReference>
<keyword evidence="8" id="KW-1185">Reference proteome</keyword>
<dbReference type="PANTHER" id="PTHR48075:SF5">
    <property type="entry name" value="3-HYDROXYBUTYRYL-COA DEHYDROGENASE"/>
    <property type="match status" value="1"/>
</dbReference>
<dbReference type="RefSeq" id="WP_037455572.1">
    <property type="nucleotide sequence ID" value="NZ_AVFL01000014.1"/>
</dbReference>
<gene>
    <name evidence="7" type="ORF">N825_08885</name>
</gene>
<dbReference type="NCBIfam" id="NF042925">
    <property type="entry name" value="FHMPC_DH"/>
    <property type="match status" value="1"/>
</dbReference>
<dbReference type="PROSITE" id="PS00895">
    <property type="entry name" value="3_HYDROXYISOBUT_DH"/>
    <property type="match status" value="1"/>
</dbReference>
<accession>W9GZ96</accession>
<dbReference type="Gene3D" id="3.40.50.720">
    <property type="entry name" value="NAD(P)-binding Rossmann-like Domain"/>
    <property type="match status" value="1"/>
</dbReference>
<feature type="binding site" evidence="4">
    <location>
        <position position="139"/>
    </location>
    <ligand>
        <name>NAD(+)</name>
        <dbReference type="ChEBI" id="CHEBI:57540"/>
    </ligand>
</feature>
<feature type="binding site" evidence="4">
    <location>
        <position position="273"/>
    </location>
    <ligand>
        <name>NAD(+)</name>
        <dbReference type="ChEBI" id="CHEBI:57540"/>
    </ligand>
</feature>
<keyword evidence="2" id="KW-0560">Oxidoreductase</keyword>
<feature type="domain" description="3-hydroxyacyl-CoA dehydrogenase NAD binding" evidence="6">
    <location>
        <begin position="3"/>
        <end position="180"/>
    </location>
</feature>
<evidence type="ECO:0000256" key="1">
    <source>
        <dbReference type="ARBA" id="ARBA00009463"/>
    </source>
</evidence>
<evidence type="ECO:0000313" key="8">
    <source>
        <dbReference type="Proteomes" id="UP000019486"/>
    </source>
</evidence>
<dbReference type="InterPro" id="IPR008927">
    <property type="entry name" value="6-PGluconate_DH-like_C_sf"/>
</dbReference>
<dbReference type="InterPro" id="IPR002204">
    <property type="entry name" value="3-OH-isobutyrate_DH-rel_CS"/>
</dbReference>
<proteinExistence type="inferred from homology"/>
<dbReference type="AlphaFoldDB" id="W9GZ96"/>
<evidence type="ECO:0000259" key="6">
    <source>
        <dbReference type="Pfam" id="PF02737"/>
    </source>
</evidence>
<dbReference type="PANTHER" id="PTHR48075">
    <property type="entry name" value="3-HYDROXYACYL-COA DEHYDROGENASE FAMILY PROTEIN"/>
    <property type="match status" value="1"/>
</dbReference>
<comment type="similarity">
    <text evidence="1">Belongs to the 3-hydroxyacyl-CoA dehydrogenase family.</text>
</comment>
<dbReference type="STRING" id="1385369.N825_08885"/>
<dbReference type="GO" id="GO:0070403">
    <property type="term" value="F:NAD+ binding"/>
    <property type="evidence" value="ECO:0007669"/>
    <property type="project" value="InterPro"/>
</dbReference>
<dbReference type="SUPFAM" id="SSF48179">
    <property type="entry name" value="6-phosphogluconate dehydrogenase C-terminal domain-like"/>
    <property type="match status" value="1"/>
</dbReference>
<dbReference type="Pfam" id="PF00725">
    <property type="entry name" value="3HCDH"/>
    <property type="match status" value="1"/>
</dbReference>
<sequence>MLKVAVIGLGTMGPGMVARMARGGFEVRAFDTSDAAIDRARVMLPQIGAVLDQLSITPLASGEGAISFHRDLAEAVAGVDLVIENVPERIEVKEEVLRAISPLVAGDCVIASDTSGIPITKLQAFVVNPRRFVGMHWSNPPHIIPMIEVIPGAATAAEVVSFISETIKGLGLIPVLVKKDVPGFVENRVLYALLRECVDLVDQGVIDADALDTCVSWGIGYKLSVIGPMALLDMAGLDIYQSVSGYLNADLCNAATVSDAITSRTAAGRLGMKTGGGIYDYTPERIKELGAERARKLVATRRVLEGRDTP</sequence>
<dbReference type="Pfam" id="PF02737">
    <property type="entry name" value="3HCDH_N"/>
    <property type="match status" value="1"/>
</dbReference>
<dbReference type="EMBL" id="AVFL01000014">
    <property type="protein sequence ID" value="EWY39109.1"/>
    <property type="molecule type" value="Genomic_DNA"/>
</dbReference>
<dbReference type="InterPro" id="IPR022694">
    <property type="entry name" value="3-OHacyl-CoA_DH"/>
</dbReference>
<feature type="site" description="Important for catalytic activity" evidence="3">
    <location>
        <position position="136"/>
    </location>
</feature>
<dbReference type="SUPFAM" id="SSF51735">
    <property type="entry name" value="NAD(P)-binding Rossmann-fold domains"/>
    <property type="match status" value="1"/>
</dbReference>
<feature type="binding site" evidence="4">
    <location>
        <position position="115"/>
    </location>
    <ligand>
        <name>NAD(+)</name>
        <dbReference type="ChEBI" id="CHEBI:57540"/>
    </ligand>
</feature>
<dbReference type="InterPro" id="IPR053562">
    <property type="entry name" value="3-Hydroxyacyl-CoA_DH-like"/>
</dbReference>
<reference evidence="7 8" key="1">
    <citation type="submission" date="2013-08" db="EMBL/GenBank/DDBJ databases">
        <title>The genome sequence of Skermanella stibiiresistens.</title>
        <authorList>
            <person name="Zhu W."/>
            <person name="Wang G."/>
        </authorList>
    </citation>
    <scope>NUCLEOTIDE SEQUENCE [LARGE SCALE GENOMIC DNA]</scope>
    <source>
        <strain evidence="7 8">SB22</strain>
    </source>
</reference>
<dbReference type="PATRIC" id="fig|1385369.3.peg.3956"/>
<evidence type="ECO:0000256" key="3">
    <source>
        <dbReference type="PIRSR" id="PIRSR000105-1"/>
    </source>
</evidence>
<dbReference type="GO" id="GO:0016616">
    <property type="term" value="F:oxidoreductase activity, acting on the CH-OH group of donors, NAD or NADP as acceptor"/>
    <property type="evidence" value="ECO:0007669"/>
    <property type="project" value="InterPro"/>
</dbReference>
<feature type="binding site" evidence="4">
    <location>
        <position position="31"/>
    </location>
    <ligand>
        <name>NAD(+)</name>
        <dbReference type="ChEBI" id="CHEBI:57540"/>
    </ligand>
</feature>
<feature type="domain" description="3-hydroxyacyl-CoA dehydrogenase C-terminal" evidence="5">
    <location>
        <begin position="183"/>
        <end position="281"/>
    </location>
</feature>
<dbReference type="PROSITE" id="PS00067">
    <property type="entry name" value="3HCDH"/>
    <property type="match status" value="1"/>
</dbReference>
<dbReference type="Proteomes" id="UP000019486">
    <property type="component" value="Unassembled WGS sequence"/>
</dbReference>
<evidence type="ECO:0000259" key="5">
    <source>
        <dbReference type="Pfam" id="PF00725"/>
    </source>
</evidence>
<dbReference type="InterPro" id="IPR006176">
    <property type="entry name" value="3-OHacyl-CoA_DH_NAD-bd"/>
</dbReference>
<dbReference type="InterPro" id="IPR006180">
    <property type="entry name" value="3-OHacyl-CoA_DH_CS"/>
</dbReference>
<dbReference type="Gene3D" id="1.10.1040.10">
    <property type="entry name" value="N-(1-d-carboxylethyl)-l-norvaline Dehydrogenase, domain 2"/>
    <property type="match status" value="1"/>
</dbReference>
<dbReference type="InterPro" id="IPR013328">
    <property type="entry name" value="6PGD_dom2"/>
</dbReference>
<name>W9GZ96_9PROT</name>
<evidence type="ECO:0000313" key="7">
    <source>
        <dbReference type="EMBL" id="EWY39109.1"/>
    </source>
</evidence>
<dbReference type="InterPro" id="IPR036291">
    <property type="entry name" value="NAD(P)-bd_dom_sf"/>
</dbReference>
<feature type="binding site" evidence="4">
    <location>
        <position position="88"/>
    </location>
    <ligand>
        <name>NAD(+)</name>
        <dbReference type="ChEBI" id="CHEBI:57540"/>
    </ligand>
</feature>
<comment type="caution">
    <text evidence="7">The sequence shown here is derived from an EMBL/GenBank/DDBJ whole genome shotgun (WGS) entry which is preliminary data.</text>
</comment>
<evidence type="ECO:0000256" key="4">
    <source>
        <dbReference type="PIRSR" id="PIRSR000105-2"/>
    </source>
</evidence>